<protein>
    <submittedName>
        <fullName evidence="1">Uncharacterized protein</fullName>
    </submittedName>
</protein>
<dbReference type="EMBL" id="KV923283">
    <property type="protein sequence ID" value="PIO40849.1"/>
    <property type="molecule type" value="Genomic_DNA"/>
</dbReference>
<proteinExistence type="predicted"/>
<keyword evidence="2" id="KW-1185">Reference proteome</keyword>
<dbReference type="Proteomes" id="UP000228934">
    <property type="component" value="Unassembled WGS sequence"/>
</dbReference>
<dbReference type="AlphaFoldDB" id="A0A2G9SKZ9"/>
<accession>A0A2G9SKZ9</accession>
<evidence type="ECO:0000313" key="2">
    <source>
        <dbReference type="Proteomes" id="UP000228934"/>
    </source>
</evidence>
<sequence length="107" mass="12135">IVLYASKCSTIGRYCTIGINGAIHTAASRKESVHCIYRHTNKVGHSCMRGLTFLQILCLYSRARRTQGRRSTHSQSVVLQCKRSPADKRREQSEYEMSLPVCCFSVH</sequence>
<reference evidence="2" key="1">
    <citation type="journal article" date="2017" name="Nat. Commun.">
        <title>The North American bullfrog draft genome provides insight into hormonal regulation of long noncoding RNA.</title>
        <authorList>
            <person name="Hammond S.A."/>
            <person name="Warren R.L."/>
            <person name="Vandervalk B.P."/>
            <person name="Kucuk E."/>
            <person name="Khan H."/>
            <person name="Gibb E.A."/>
            <person name="Pandoh P."/>
            <person name="Kirk H."/>
            <person name="Zhao Y."/>
            <person name="Jones M."/>
            <person name="Mungall A.J."/>
            <person name="Coope R."/>
            <person name="Pleasance S."/>
            <person name="Moore R.A."/>
            <person name="Holt R.A."/>
            <person name="Round J.M."/>
            <person name="Ohora S."/>
            <person name="Walle B.V."/>
            <person name="Veldhoen N."/>
            <person name="Helbing C.C."/>
            <person name="Birol I."/>
        </authorList>
    </citation>
    <scope>NUCLEOTIDE SEQUENCE [LARGE SCALE GENOMIC DNA]</scope>
</reference>
<name>A0A2G9SKZ9_AQUCT</name>
<organism evidence="1 2">
    <name type="scientific">Aquarana catesbeiana</name>
    <name type="common">American bullfrog</name>
    <name type="synonym">Rana catesbeiana</name>
    <dbReference type="NCBI Taxonomy" id="8400"/>
    <lineage>
        <taxon>Eukaryota</taxon>
        <taxon>Metazoa</taxon>
        <taxon>Chordata</taxon>
        <taxon>Craniata</taxon>
        <taxon>Vertebrata</taxon>
        <taxon>Euteleostomi</taxon>
        <taxon>Amphibia</taxon>
        <taxon>Batrachia</taxon>
        <taxon>Anura</taxon>
        <taxon>Neobatrachia</taxon>
        <taxon>Ranoidea</taxon>
        <taxon>Ranidae</taxon>
        <taxon>Aquarana</taxon>
    </lineage>
</organism>
<gene>
    <name evidence="1" type="ORF">AB205_0039090</name>
</gene>
<evidence type="ECO:0000313" key="1">
    <source>
        <dbReference type="EMBL" id="PIO40849.1"/>
    </source>
</evidence>
<feature type="non-terminal residue" evidence="1">
    <location>
        <position position="1"/>
    </location>
</feature>